<reference evidence="2 3" key="1">
    <citation type="submission" date="2019-10" db="EMBL/GenBank/DDBJ databases">
        <title>Pseudoalteromonas rubra S4059.</title>
        <authorList>
            <person name="Paulsen S."/>
            <person name="Wang X."/>
        </authorList>
    </citation>
    <scope>NUCLEOTIDE SEQUENCE [LARGE SCALE GENOMIC DNA]</scope>
    <source>
        <strain evidence="2 3">S4059</strain>
    </source>
</reference>
<proteinExistence type="predicted"/>
<accession>A0A7S7YYB5</accession>
<feature type="chain" id="PRO_5031461654" evidence="1">
    <location>
        <begin position="19"/>
        <end position="113"/>
    </location>
</feature>
<protein>
    <submittedName>
        <fullName evidence="2">Uncharacterized protein</fullName>
    </submittedName>
</protein>
<organism evidence="2 3">
    <name type="scientific">Pseudoalteromonas rubra</name>
    <dbReference type="NCBI Taxonomy" id="43658"/>
    <lineage>
        <taxon>Bacteria</taxon>
        <taxon>Pseudomonadati</taxon>
        <taxon>Pseudomonadota</taxon>
        <taxon>Gammaproteobacteria</taxon>
        <taxon>Alteromonadales</taxon>
        <taxon>Pseudoalteromonadaceae</taxon>
        <taxon>Pseudoalteromonas</taxon>
    </lineage>
</organism>
<gene>
    <name evidence="2" type="ORF">CWC22_022850</name>
</gene>
<name>A0A7S7YYB5_9GAMM</name>
<dbReference type="Proteomes" id="UP000305729">
    <property type="component" value="Chromosome 2"/>
</dbReference>
<dbReference type="EMBL" id="CP045430">
    <property type="protein sequence ID" value="QPB85842.1"/>
    <property type="molecule type" value="Genomic_DNA"/>
</dbReference>
<evidence type="ECO:0000313" key="2">
    <source>
        <dbReference type="EMBL" id="QPB85842.1"/>
    </source>
</evidence>
<sequence length="113" mass="11689">MIARIALPLFFLSSSAFAGSSTFKGTIDSIVCHADNISPICHVKVNGTPANLGCGTSSWHYTFDATTTEGQNFLSILLAAQLSGKTISLAGQGTCNLTGGSADLRHVIITTAN</sequence>
<feature type="signal peptide" evidence="1">
    <location>
        <begin position="1"/>
        <end position="18"/>
    </location>
</feature>
<keyword evidence="1" id="KW-0732">Signal</keyword>
<evidence type="ECO:0000256" key="1">
    <source>
        <dbReference type="SAM" id="SignalP"/>
    </source>
</evidence>
<dbReference type="AlphaFoldDB" id="A0A7S7YYB5"/>
<evidence type="ECO:0000313" key="3">
    <source>
        <dbReference type="Proteomes" id="UP000305729"/>
    </source>
</evidence>
<dbReference type="RefSeq" id="WP_138537206.1">
    <property type="nucleotide sequence ID" value="NZ_CP045430.1"/>
</dbReference>